<dbReference type="eggNOG" id="COG1387">
    <property type="taxonomic scope" value="Bacteria"/>
</dbReference>
<dbReference type="GO" id="GO:0005737">
    <property type="term" value="C:cytoplasm"/>
    <property type="evidence" value="ECO:0007669"/>
    <property type="project" value="TreeGrafter"/>
</dbReference>
<evidence type="ECO:0000313" key="11">
    <source>
        <dbReference type="Proteomes" id="UP000009223"/>
    </source>
</evidence>
<dbReference type="RefSeq" id="WP_015707463.1">
    <property type="nucleotide sequence ID" value="NC_015578.1"/>
</dbReference>
<dbReference type="AlphaFoldDB" id="F5YQH0"/>
<evidence type="ECO:0000256" key="8">
    <source>
        <dbReference type="RuleBase" id="RU366003"/>
    </source>
</evidence>
<accession>F5YQH0</accession>
<sequence>MRYTCLHTHSDFCDGKGEIESFCRAAWEKGLAAIGFSSHAPIAKKTGLKTDWHLPDERLNEYIDAVHAARRRWAGKLPVYLGLEVDYIKGLSGPADRDFQELGLDYIIGSVHYVFPPKGGEPFTVDSPREEFEADIKRHFDGDGAALIEAYWDSLKGMIAAGGFDILGHLDLVKKNNPNREWFSPESEAYKRRIRDIAVSVGKSGAVTELNTGGLNRGSTREPYPSPELLGLLRLQNVPVIITADAHAPEHLGGYYGLAQEILAQAGYTKTAFFEGKKDGKTVWSEEIIGQE</sequence>
<evidence type="ECO:0000256" key="3">
    <source>
        <dbReference type="ARBA" id="ARBA00013085"/>
    </source>
</evidence>
<dbReference type="InterPro" id="IPR010140">
    <property type="entry name" value="Histidinol_P_phosphatase_HisJ"/>
</dbReference>
<dbReference type="GO" id="GO:0004401">
    <property type="term" value="F:histidinol-phosphatase activity"/>
    <property type="evidence" value="ECO:0007669"/>
    <property type="project" value="UniProtKB-UniRule"/>
</dbReference>
<evidence type="ECO:0000256" key="1">
    <source>
        <dbReference type="ARBA" id="ARBA00004970"/>
    </source>
</evidence>
<evidence type="ECO:0000256" key="4">
    <source>
        <dbReference type="ARBA" id="ARBA00022605"/>
    </source>
</evidence>
<organism evidence="10 11">
    <name type="scientific">Treponema primitia (strain ATCC BAA-887 / DSM 12427 / ZAS-2)</name>
    <dbReference type="NCBI Taxonomy" id="545694"/>
    <lineage>
        <taxon>Bacteria</taxon>
        <taxon>Pseudomonadati</taxon>
        <taxon>Spirochaetota</taxon>
        <taxon>Spirochaetia</taxon>
        <taxon>Spirochaetales</taxon>
        <taxon>Treponemataceae</taxon>
        <taxon>Treponema</taxon>
    </lineage>
</organism>
<evidence type="ECO:0000256" key="6">
    <source>
        <dbReference type="ARBA" id="ARBA00023102"/>
    </source>
</evidence>
<proteinExistence type="inferred from homology"/>
<keyword evidence="11" id="KW-1185">Reference proteome</keyword>
<reference evidence="11" key="1">
    <citation type="submission" date="2009-12" db="EMBL/GenBank/DDBJ databases">
        <title>Complete sequence of Treponema primitia strain ZAS-2.</title>
        <authorList>
            <person name="Tetu S.G."/>
            <person name="Matson E."/>
            <person name="Ren Q."/>
            <person name="Seshadri R."/>
            <person name="Elbourne L."/>
            <person name="Hassan K.A."/>
            <person name="Durkin A."/>
            <person name="Radune D."/>
            <person name="Mohamoud Y."/>
            <person name="Shay R."/>
            <person name="Jin S."/>
            <person name="Zhang X."/>
            <person name="Lucey K."/>
            <person name="Ballor N.R."/>
            <person name="Ottesen E."/>
            <person name="Rosenthal R."/>
            <person name="Allen A."/>
            <person name="Leadbetter J.R."/>
            <person name="Paulsen I.T."/>
        </authorList>
    </citation>
    <scope>NUCLEOTIDE SEQUENCE [LARGE SCALE GENOMIC DNA]</scope>
    <source>
        <strain evidence="11">ATCC BAA-887 / DSM 12427 / ZAS-2</strain>
    </source>
</reference>
<dbReference type="UniPathway" id="UPA00031">
    <property type="reaction ID" value="UER00013"/>
</dbReference>
<dbReference type="STRING" id="545694.TREPR_2767"/>
<gene>
    <name evidence="10" type="ordered locus">TREPR_2767</name>
</gene>
<comment type="similarity">
    <text evidence="2 8">Belongs to the PHP hydrolase family. HisK subfamily.</text>
</comment>
<dbReference type="PANTHER" id="PTHR21039:SF0">
    <property type="entry name" value="HISTIDINOL-PHOSPHATASE"/>
    <property type="match status" value="1"/>
</dbReference>
<dbReference type="Pfam" id="PF02811">
    <property type="entry name" value="PHP"/>
    <property type="match status" value="1"/>
</dbReference>
<dbReference type="InterPro" id="IPR004013">
    <property type="entry name" value="PHP_dom"/>
</dbReference>
<evidence type="ECO:0000256" key="7">
    <source>
        <dbReference type="ARBA" id="ARBA00049158"/>
    </source>
</evidence>
<dbReference type="PANTHER" id="PTHR21039">
    <property type="entry name" value="HISTIDINOL PHOSPHATASE-RELATED"/>
    <property type="match status" value="1"/>
</dbReference>
<dbReference type="HOGENOM" id="CLU_054611_2_1_12"/>
<feature type="domain" description="PHP" evidence="9">
    <location>
        <begin position="6"/>
        <end position="212"/>
    </location>
</feature>
<dbReference type="InterPro" id="IPR016195">
    <property type="entry name" value="Pol/histidinol_Pase-like"/>
</dbReference>
<comment type="pathway">
    <text evidence="1 8">Amino-acid biosynthesis; L-histidine biosynthesis; L-histidine from 5-phospho-alpha-D-ribose 1-diphosphate: step 8/9.</text>
</comment>
<dbReference type="Proteomes" id="UP000009223">
    <property type="component" value="Chromosome"/>
</dbReference>
<evidence type="ECO:0000313" key="10">
    <source>
        <dbReference type="EMBL" id="AEF85593.1"/>
    </source>
</evidence>
<evidence type="ECO:0000259" key="9">
    <source>
        <dbReference type="Pfam" id="PF02811"/>
    </source>
</evidence>
<dbReference type="KEGG" id="tpi:TREPR_2767"/>
<dbReference type="Gene3D" id="3.20.20.140">
    <property type="entry name" value="Metal-dependent hydrolases"/>
    <property type="match status" value="1"/>
</dbReference>
<name>F5YQH0_TREPZ</name>
<reference evidence="10 11" key="2">
    <citation type="journal article" date="2011" name="ISME J.">
        <title>RNA-seq reveals cooperative metabolic interactions between two termite-gut spirochete species in co-culture.</title>
        <authorList>
            <person name="Rosenthal A.Z."/>
            <person name="Matson E.G."/>
            <person name="Eldar A."/>
            <person name="Leadbetter J.R."/>
        </authorList>
    </citation>
    <scope>NUCLEOTIDE SEQUENCE [LARGE SCALE GENOMIC DNA]</scope>
    <source>
        <strain evidence="11">ATCC BAA-887 / DSM 12427 / ZAS-2</strain>
    </source>
</reference>
<dbReference type="NCBIfam" id="TIGR01856">
    <property type="entry name" value="hisJ_fam"/>
    <property type="match status" value="1"/>
</dbReference>
<comment type="catalytic activity">
    <reaction evidence="7 8">
        <text>L-histidinol phosphate + H2O = L-histidinol + phosphate</text>
        <dbReference type="Rhea" id="RHEA:14465"/>
        <dbReference type="ChEBI" id="CHEBI:15377"/>
        <dbReference type="ChEBI" id="CHEBI:43474"/>
        <dbReference type="ChEBI" id="CHEBI:57699"/>
        <dbReference type="ChEBI" id="CHEBI:57980"/>
        <dbReference type="EC" id="3.1.3.15"/>
    </reaction>
</comment>
<dbReference type="CDD" id="cd12110">
    <property type="entry name" value="PHP_HisPPase_Hisj_like"/>
    <property type="match status" value="1"/>
</dbReference>
<dbReference type="GO" id="GO:0000105">
    <property type="term" value="P:L-histidine biosynthetic process"/>
    <property type="evidence" value="ECO:0007669"/>
    <property type="project" value="UniProtKB-UniRule"/>
</dbReference>
<dbReference type="EC" id="3.1.3.15" evidence="3 8"/>
<keyword evidence="5 8" id="KW-0378">Hydrolase</keyword>
<keyword evidence="6 8" id="KW-0368">Histidine biosynthesis</keyword>
<dbReference type="SUPFAM" id="SSF89550">
    <property type="entry name" value="PHP domain-like"/>
    <property type="match status" value="1"/>
</dbReference>
<dbReference type="OrthoDB" id="9775255at2"/>
<protein>
    <recommendedName>
        <fullName evidence="3 8">Histidinol-phosphatase</fullName>
        <shortName evidence="8">HolPase</shortName>
        <ecNumber evidence="3 8">3.1.3.15</ecNumber>
    </recommendedName>
</protein>
<dbReference type="EMBL" id="CP001843">
    <property type="protein sequence ID" value="AEF85593.1"/>
    <property type="molecule type" value="Genomic_DNA"/>
</dbReference>
<keyword evidence="4 8" id="KW-0028">Amino-acid biosynthesis</keyword>
<evidence type="ECO:0000256" key="5">
    <source>
        <dbReference type="ARBA" id="ARBA00022801"/>
    </source>
</evidence>
<evidence type="ECO:0000256" key="2">
    <source>
        <dbReference type="ARBA" id="ARBA00009152"/>
    </source>
</evidence>